<gene>
    <name evidence="5" type="ORF">F1188_01475</name>
</gene>
<dbReference type="NCBIfam" id="TIGR00229">
    <property type="entry name" value="sensory_box"/>
    <property type="match status" value="2"/>
</dbReference>
<dbReference type="InterPro" id="IPR001610">
    <property type="entry name" value="PAC"/>
</dbReference>
<dbReference type="Proteomes" id="UP000324065">
    <property type="component" value="Unassembled WGS sequence"/>
</dbReference>
<dbReference type="EMBL" id="VWPJ01000001">
    <property type="protein sequence ID" value="KAA5607462.1"/>
    <property type="molecule type" value="Genomic_DNA"/>
</dbReference>
<feature type="domain" description="EAL" evidence="3">
    <location>
        <begin position="606"/>
        <end position="860"/>
    </location>
</feature>
<reference evidence="5 6" key="1">
    <citation type="submission" date="2019-09" db="EMBL/GenBank/DDBJ databases">
        <title>Genome sequence of Roseospira marina, one of the more divergent members of the non-sulfur purple photosynthetic bacterial family, the Rhodospirillaceae.</title>
        <authorList>
            <person name="Meyer T."/>
            <person name="Kyndt J."/>
        </authorList>
    </citation>
    <scope>NUCLEOTIDE SEQUENCE [LARGE SCALE GENOMIC DNA]</scope>
    <source>
        <strain evidence="5 6">DSM 15113</strain>
    </source>
</reference>
<feature type="domain" description="PAC" evidence="2">
    <location>
        <begin position="380"/>
        <end position="432"/>
    </location>
</feature>
<dbReference type="SUPFAM" id="SSF55073">
    <property type="entry name" value="Nucleotide cyclase"/>
    <property type="match status" value="1"/>
</dbReference>
<dbReference type="InterPro" id="IPR035919">
    <property type="entry name" value="EAL_sf"/>
</dbReference>
<dbReference type="Pfam" id="PF08448">
    <property type="entry name" value="PAS_4"/>
    <property type="match status" value="1"/>
</dbReference>
<evidence type="ECO:0000259" key="4">
    <source>
        <dbReference type="PROSITE" id="PS50887"/>
    </source>
</evidence>
<feature type="domain" description="PAS" evidence="1">
    <location>
        <begin position="307"/>
        <end position="377"/>
    </location>
</feature>
<proteinExistence type="predicted"/>
<accession>A0A5M6IH20</accession>
<dbReference type="SUPFAM" id="SSF55785">
    <property type="entry name" value="PYP-like sensor domain (PAS domain)"/>
    <property type="match status" value="3"/>
</dbReference>
<dbReference type="PROSITE" id="PS50113">
    <property type="entry name" value="PAC"/>
    <property type="match status" value="2"/>
</dbReference>
<evidence type="ECO:0000259" key="2">
    <source>
        <dbReference type="PROSITE" id="PS50113"/>
    </source>
</evidence>
<dbReference type="OrthoDB" id="7251575at2"/>
<evidence type="ECO:0000313" key="5">
    <source>
        <dbReference type="EMBL" id="KAA5607462.1"/>
    </source>
</evidence>
<dbReference type="SMART" id="SM00267">
    <property type="entry name" value="GGDEF"/>
    <property type="match status" value="1"/>
</dbReference>
<dbReference type="Pfam" id="PF13426">
    <property type="entry name" value="PAS_9"/>
    <property type="match status" value="2"/>
</dbReference>
<dbReference type="InterPro" id="IPR013656">
    <property type="entry name" value="PAS_4"/>
</dbReference>
<dbReference type="Gene3D" id="3.30.70.270">
    <property type="match status" value="1"/>
</dbReference>
<feature type="domain" description="PAS" evidence="1">
    <location>
        <begin position="183"/>
        <end position="224"/>
    </location>
</feature>
<feature type="domain" description="GGDEF" evidence="4">
    <location>
        <begin position="464"/>
        <end position="597"/>
    </location>
</feature>
<dbReference type="PANTHER" id="PTHR44757:SF2">
    <property type="entry name" value="BIOFILM ARCHITECTURE MAINTENANCE PROTEIN MBAA"/>
    <property type="match status" value="1"/>
</dbReference>
<dbReference type="Gene3D" id="3.20.20.450">
    <property type="entry name" value="EAL domain"/>
    <property type="match status" value="1"/>
</dbReference>
<evidence type="ECO:0000313" key="6">
    <source>
        <dbReference type="Proteomes" id="UP000324065"/>
    </source>
</evidence>
<dbReference type="SMART" id="SM00091">
    <property type="entry name" value="PAS"/>
    <property type="match status" value="3"/>
</dbReference>
<dbReference type="NCBIfam" id="TIGR00254">
    <property type="entry name" value="GGDEF"/>
    <property type="match status" value="1"/>
</dbReference>
<dbReference type="SMART" id="SM00086">
    <property type="entry name" value="PAC"/>
    <property type="match status" value="2"/>
</dbReference>
<dbReference type="InterPro" id="IPR001633">
    <property type="entry name" value="EAL_dom"/>
</dbReference>
<dbReference type="InterPro" id="IPR035965">
    <property type="entry name" value="PAS-like_dom_sf"/>
</dbReference>
<dbReference type="PANTHER" id="PTHR44757">
    <property type="entry name" value="DIGUANYLATE CYCLASE DGCP"/>
    <property type="match status" value="1"/>
</dbReference>
<dbReference type="AlphaFoldDB" id="A0A5M6IH20"/>
<evidence type="ECO:0000259" key="3">
    <source>
        <dbReference type="PROSITE" id="PS50883"/>
    </source>
</evidence>
<dbReference type="InterPro" id="IPR000014">
    <property type="entry name" value="PAS"/>
</dbReference>
<organism evidence="5 6">
    <name type="scientific">Roseospira marina</name>
    <dbReference type="NCBI Taxonomy" id="140057"/>
    <lineage>
        <taxon>Bacteria</taxon>
        <taxon>Pseudomonadati</taxon>
        <taxon>Pseudomonadota</taxon>
        <taxon>Alphaproteobacteria</taxon>
        <taxon>Rhodospirillales</taxon>
        <taxon>Rhodospirillaceae</taxon>
        <taxon>Roseospira</taxon>
    </lineage>
</organism>
<comment type="caution">
    <text evidence="5">The sequence shown here is derived from an EMBL/GenBank/DDBJ whole genome shotgun (WGS) entry which is preliminary data.</text>
</comment>
<dbReference type="InterPro" id="IPR000700">
    <property type="entry name" value="PAS-assoc_C"/>
</dbReference>
<dbReference type="PROSITE" id="PS50112">
    <property type="entry name" value="PAS"/>
    <property type="match status" value="2"/>
</dbReference>
<dbReference type="CDD" id="cd01948">
    <property type="entry name" value="EAL"/>
    <property type="match status" value="1"/>
</dbReference>
<dbReference type="CDD" id="cd01949">
    <property type="entry name" value="GGDEF"/>
    <property type="match status" value="1"/>
</dbReference>
<dbReference type="Pfam" id="PF00990">
    <property type="entry name" value="GGDEF"/>
    <property type="match status" value="1"/>
</dbReference>
<dbReference type="CDD" id="cd00130">
    <property type="entry name" value="PAS"/>
    <property type="match status" value="2"/>
</dbReference>
<dbReference type="FunFam" id="3.20.20.450:FF:000001">
    <property type="entry name" value="Cyclic di-GMP phosphodiesterase yahA"/>
    <property type="match status" value="1"/>
</dbReference>
<protein>
    <submittedName>
        <fullName evidence="5">EAL domain-containing protein</fullName>
    </submittedName>
</protein>
<dbReference type="PROSITE" id="PS50887">
    <property type="entry name" value="GGDEF"/>
    <property type="match status" value="1"/>
</dbReference>
<dbReference type="Gene3D" id="3.30.450.20">
    <property type="entry name" value="PAS domain"/>
    <property type="match status" value="3"/>
</dbReference>
<dbReference type="InterPro" id="IPR052155">
    <property type="entry name" value="Biofilm_reg_signaling"/>
</dbReference>
<dbReference type="SMART" id="SM00052">
    <property type="entry name" value="EAL"/>
    <property type="match status" value="1"/>
</dbReference>
<sequence length="868" mass="97100">MTLTERPGIVADGGSSRSMTHCRCIGETTGAAPCPIGLPTWLTCRDIVDHMDAGLAVIRDGVVLCVNRGFARLARRKPDHLVGRHLDALFLEDDRAALVQALQTAVTVPETSPDPTDRENEAPERLPSVFRLRRLDRDTAVSVTMQMVRLTPIRPEDTETPMVLVALNNATRETEMAQALRDSEARYRGLFEHALEGIYQTTPTGQYITVNPAMARILGFERPEDLIAARDDIGQQTYLDPDVRHRFTDMIVTDGVVEHFEAQVLRKDGSVIWVTENARCVRDQNGEIVAYEGTMANITERKQADADLHLMAKVVNSVHEGIVIIDRDCLIWGANEAYQRMTGYDAADLLSRPARLTTPELHEPDFEAAILEEVERSGHWVGEVWGQRRNAPPFPMEMSVSAVRDRKGDLTHYVSACTDITKRKRDEEHIRFQANYDMLTHLPNRYLIMDRLEQAILKARRDGTRVCVLFLDLDRFKNINDLYGHAAGDEILKLVARRLRQVVRMSDTVGRLAGDEFIVALTDVASGDIGDQVAEKIIEVLSEAFLILDAELFCLPSIGVTYFPDQADTVEELLRNADIAMYHAKHMGDRRFVAYSEDMAQRSIEMMNLENDLRHALNRNELELHYQPKVAGSRHHVVGVEALIRWRHPRRGLVGPGEFVPLAEDSGLIIPIGRWTLATACEQYMRWRAQGIAPPSISVNVSMRQFTDSSLLESVREVLDRTGVPAGCLDLEITESVMTGDVERAVATLNALKALGVTLSIDDFGTGYSSLNYLKTFPIDTLKIDQTFVRDVSHDTKDAAIVTTIVTLARNLGFNVVAEGVESQEQLDFLLASDCGLFQGYFVSRPLAAADFTLFLQTCQTDRQHAQA</sequence>
<feature type="domain" description="PAC" evidence="2">
    <location>
        <begin position="258"/>
        <end position="310"/>
    </location>
</feature>
<dbReference type="Pfam" id="PF00563">
    <property type="entry name" value="EAL"/>
    <property type="match status" value="1"/>
</dbReference>
<dbReference type="InterPro" id="IPR043128">
    <property type="entry name" value="Rev_trsase/Diguanyl_cyclase"/>
</dbReference>
<evidence type="ECO:0000259" key="1">
    <source>
        <dbReference type="PROSITE" id="PS50112"/>
    </source>
</evidence>
<dbReference type="SUPFAM" id="SSF141868">
    <property type="entry name" value="EAL domain-like"/>
    <property type="match status" value="1"/>
</dbReference>
<dbReference type="PROSITE" id="PS50883">
    <property type="entry name" value="EAL"/>
    <property type="match status" value="1"/>
</dbReference>
<name>A0A5M6IH20_9PROT</name>
<dbReference type="InterPro" id="IPR000160">
    <property type="entry name" value="GGDEF_dom"/>
</dbReference>
<dbReference type="InterPro" id="IPR029787">
    <property type="entry name" value="Nucleotide_cyclase"/>
</dbReference>
<keyword evidence="6" id="KW-1185">Reference proteome</keyword>